<dbReference type="PROSITE" id="PS50192">
    <property type="entry name" value="T_SNARE"/>
    <property type="match status" value="1"/>
</dbReference>
<feature type="coiled-coil region" evidence="12">
    <location>
        <begin position="493"/>
        <end position="520"/>
    </location>
</feature>
<feature type="transmembrane region" description="Helical" evidence="14">
    <location>
        <begin position="153"/>
        <end position="173"/>
    </location>
</feature>
<keyword evidence="19" id="KW-1185">Reference proteome</keyword>
<dbReference type="InterPro" id="IPR003660">
    <property type="entry name" value="HAMP_dom"/>
</dbReference>
<evidence type="ECO:0000256" key="7">
    <source>
        <dbReference type="ARBA" id="ARBA00022989"/>
    </source>
</evidence>
<dbReference type="InterPro" id="IPR000014">
    <property type="entry name" value="PAS"/>
</dbReference>
<feature type="domain" description="T-SNARE coiled-coil homology" evidence="17">
    <location>
        <begin position="438"/>
        <end position="500"/>
    </location>
</feature>
<dbReference type="Gene3D" id="3.30.450.20">
    <property type="entry name" value="PAS domain"/>
    <property type="match status" value="1"/>
</dbReference>
<proteinExistence type="inferred from homology"/>
<dbReference type="FunFam" id="3.30.450.20:FF:000046">
    <property type="entry name" value="Aerotaxis sensor receptor"/>
    <property type="match status" value="1"/>
</dbReference>
<keyword evidence="3" id="KW-0488">Methylation</keyword>
<keyword evidence="12" id="KW-0175">Coiled coil</keyword>
<evidence type="ECO:0000256" key="5">
    <source>
        <dbReference type="ARBA" id="ARBA00022519"/>
    </source>
</evidence>
<name>A0A1H7MC28_9GAMM</name>
<evidence type="ECO:0000256" key="8">
    <source>
        <dbReference type="ARBA" id="ARBA00023136"/>
    </source>
</evidence>
<feature type="domain" description="PAS" evidence="16">
    <location>
        <begin position="25"/>
        <end position="76"/>
    </location>
</feature>
<dbReference type="SMART" id="SM00304">
    <property type="entry name" value="HAMP"/>
    <property type="match status" value="2"/>
</dbReference>
<dbReference type="InterPro" id="IPR000727">
    <property type="entry name" value="T_SNARE_dom"/>
</dbReference>
<evidence type="ECO:0000256" key="11">
    <source>
        <dbReference type="PROSITE-ProRule" id="PRU00284"/>
    </source>
</evidence>
<evidence type="ECO:0000256" key="6">
    <source>
        <dbReference type="ARBA" id="ARBA00022692"/>
    </source>
</evidence>
<dbReference type="FunFam" id="1.10.287.950:FF:000001">
    <property type="entry name" value="Methyl-accepting chemotaxis sensory transducer"/>
    <property type="match status" value="1"/>
</dbReference>
<dbReference type="InterPro" id="IPR035965">
    <property type="entry name" value="PAS-like_dom_sf"/>
</dbReference>
<evidence type="ECO:0000259" key="17">
    <source>
        <dbReference type="PROSITE" id="PS50192"/>
    </source>
</evidence>
<protein>
    <submittedName>
        <fullName evidence="18">Methyl-accepting chemotaxis sensory transducer with Pas/Pac sensor</fullName>
    </submittedName>
</protein>
<evidence type="ECO:0000259" key="16">
    <source>
        <dbReference type="PROSITE" id="PS50112"/>
    </source>
</evidence>
<dbReference type="GO" id="GO:0007165">
    <property type="term" value="P:signal transduction"/>
    <property type="evidence" value="ECO:0007669"/>
    <property type="project" value="UniProtKB-KW"/>
</dbReference>
<dbReference type="Proteomes" id="UP000199256">
    <property type="component" value="Unassembled WGS sequence"/>
</dbReference>
<organism evidence="18 19">
    <name type="scientific">Ectothiorhodospira marina</name>
    <dbReference type="NCBI Taxonomy" id="1396821"/>
    <lineage>
        <taxon>Bacteria</taxon>
        <taxon>Pseudomonadati</taxon>
        <taxon>Pseudomonadota</taxon>
        <taxon>Gammaproteobacteria</taxon>
        <taxon>Chromatiales</taxon>
        <taxon>Ectothiorhodospiraceae</taxon>
        <taxon>Ectothiorhodospira</taxon>
    </lineage>
</organism>
<keyword evidence="9 11" id="KW-0807">Transducer</keyword>
<evidence type="ECO:0000256" key="12">
    <source>
        <dbReference type="SAM" id="Coils"/>
    </source>
</evidence>
<dbReference type="GO" id="GO:0005886">
    <property type="term" value="C:plasma membrane"/>
    <property type="evidence" value="ECO:0007669"/>
    <property type="project" value="UniProtKB-SubCell"/>
</dbReference>
<dbReference type="PROSITE" id="PS50111">
    <property type="entry name" value="CHEMOTAXIS_TRANSDUC_2"/>
    <property type="match status" value="1"/>
</dbReference>
<dbReference type="GO" id="GO:0052131">
    <property type="term" value="P:positive aerotaxis"/>
    <property type="evidence" value="ECO:0007669"/>
    <property type="project" value="UniProtKB-ARBA"/>
</dbReference>
<sequence length="526" mass="57537">MKKNLPVTGREKTFSANVNILSTTDAKGTITDVNDDFVDISGFSADELLRQNHNIVRHPDMPPAAFQNLWDTIKGGQSWMGLVKNRCKNGDHYWVSAYVTPIRHNGRITEYQSVRTRPPRECVERADRLYAEVMAGQTPWVLRWPMPGLRMRLLGAVGLAGMLGWLGGILMGAPAIQTLVPVLLFVALAAGWAGWVTRPLARLQAQARSVVRNPLCQYVYTGRVDEVGEIQFAMRMLATETGAAVGRVAEAARRLSRQIKDMVGVIEQTRQEILREQAETDQVATAVNEMAASVQEVARNAQHTARSAEEADTSADSGRRVVVSTGEAIGHLSDEVERATQAIHELEHRTEEISTVVEVIQGIAEQTNLLALNAAIEAARAGEEGRGFAVVADEVRSLAARTQNATQEIQSMIERLQAGAQSSVQVMGQSQEQAGRSVRQADEAAQSLEEIARSVSSITEMSVQIATAVDEQSAVSEEINRSITNIRHSADGNAEAIVNIEQAAEELTQLSEHLEVLAGQFWDRIH</sequence>
<feature type="region of interest" description="Disordered" evidence="13">
    <location>
        <begin position="300"/>
        <end position="319"/>
    </location>
</feature>
<comment type="similarity">
    <text evidence="10">Belongs to the methyl-accepting chemotaxis (MCP) protein family.</text>
</comment>
<evidence type="ECO:0000256" key="9">
    <source>
        <dbReference type="ARBA" id="ARBA00023224"/>
    </source>
</evidence>
<dbReference type="SMART" id="SM00283">
    <property type="entry name" value="MA"/>
    <property type="match status" value="1"/>
</dbReference>
<keyword evidence="4" id="KW-0145">Chemotaxis</keyword>
<dbReference type="RefSeq" id="WP_090253583.1">
    <property type="nucleotide sequence ID" value="NZ_FOAA01000009.1"/>
</dbReference>
<evidence type="ECO:0000256" key="4">
    <source>
        <dbReference type="ARBA" id="ARBA00022500"/>
    </source>
</evidence>
<dbReference type="InterPro" id="IPR004090">
    <property type="entry name" value="Chemotax_Me-accpt_rcpt"/>
</dbReference>
<dbReference type="Gene3D" id="1.10.287.950">
    <property type="entry name" value="Methyl-accepting chemotaxis protein"/>
    <property type="match status" value="1"/>
</dbReference>
<dbReference type="STRING" id="1396821.SAMN05444515_10940"/>
<dbReference type="CDD" id="cd11386">
    <property type="entry name" value="MCP_signal"/>
    <property type="match status" value="1"/>
</dbReference>
<dbReference type="PANTHER" id="PTHR32089:SF74">
    <property type="entry name" value="METHYL-ACCEPTING CHEMOTAXIS PROTEIN AER"/>
    <property type="match status" value="1"/>
</dbReference>
<reference evidence="19" key="1">
    <citation type="submission" date="2016-10" db="EMBL/GenBank/DDBJ databases">
        <authorList>
            <person name="Varghese N."/>
            <person name="Submissions S."/>
        </authorList>
    </citation>
    <scope>NUCLEOTIDE SEQUENCE [LARGE SCALE GENOMIC DNA]</scope>
    <source>
        <strain evidence="19">DSM 241</strain>
    </source>
</reference>
<feature type="domain" description="Methyl-accepting transducer" evidence="15">
    <location>
        <begin position="251"/>
        <end position="487"/>
    </location>
</feature>
<evidence type="ECO:0000256" key="14">
    <source>
        <dbReference type="SAM" id="Phobius"/>
    </source>
</evidence>
<keyword evidence="2" id="KW-1003">Cell membrane</keyword>
<dbReference type="PROSITE" id="PS50112">
    <property type="entry name" value="PAS"/>
    <property type="match status" value="1"/>
</dbReference>
<dbReference type="EMBL" id="FOAA01000009">
    <property type="protein sequence ID" value="SEL08714.1"/>
    <property type="molecule type" value="Genomic_DNA"/>
</dbReference>
<dbReference type="SUPFAM" id="SSF55785">
    <property type="entry name" value="PYP-like sensor domain (PAS domain)"/>
    <property type="match status" value="1"/>
</dbReference>
<dbReference type="AlphaFoldDB" id="A0A1H7MC28"/>
<dbReference type="PANTHER" id="PTHR32089">
    <property type="entry name" value="METHYL-ACCEPTING CHEMOTAXIS PROTEIN MCPB"/>
    <property type="match status" value="1"/>
</dbReference>
<dbReference type="SUPFAM" id="SSF58104">
    <property type="entry name" value="Methyl-accepting chemotaxis protein (MCP) signaling domain"/>
    <property type="match status" value="1"/>
</dbReference>
<keyword evidence="8 14" id="KW-0472">Membrane</keyword>
<keyword evidence="6 14" id="KW-0812">Transmembrane</keyword>
<dbReference type="PRINTS" id="PR00260">
    <property type="entry name" value="CHEMTRNSDUCR"/>
</dbReference>
<accession>A0A1H7MC28</accession>
<evidence type="ECO:0000256" key="10">
    <source>
        <dbReference type="ARBA" id="ARBA00029447"/>
    </source>
</evidence>
<dbReference type="GO" id="GO:0004888">
    <property type="term" value="F:transmembrane signaling receptor activity"/>
    <property type="evidence" value="ECO:0007669"/>
    <property type="project" value="InterPro"/>
</dbReference>
<dbReference type="CDD" id="cd00130">
    <property type="entry name" value="PAS"/>
    <property type="match status" value="1"/>
</dbReference>
<evidence type="ECO:0000256" key="13">
    <source>
        <dbReference type="SAM" id="MobiDB-lite"/>
    </source>
</evidence>
<dbReference type="NCBIfam" id="TIGR00229">
    <property type="entry name" value="sensory_box"/>
    <property type="match status" value="1"/>
</dbReference>
<gene>
    <name evidence="18" type="ORF">SAMN05444515_10940</name>
</gene>
<evidence type="ECO:0000313" key="19">
    <source>
        <dbReference type="Proteomes" id="UP000199256"/>
    </source>
</evidence>
<keyword evidence="7 14" id="KW-1133">Transmembrane helix</keyword>
<evidence type="ECO:0000259" key="15">
    <source>
        <dbReference type="PROSITE" id="PS50111"/>
    </source>
</evidence>
<evidence type="ECO:0000256" key="1">
    <source>
        <dbReference type="ARBA" id="ARBA00004429"/>
    </source>
</evidence>
<evidence type="ECO:0000256" key="3">
    <source>
        <dbReference type="ARBA" id="ARBA00022481"/>
    </source>
</evidence>
<dbReference type="Pfam" id="PF08447">
    <property type="entry name" value="PAS_3"/>
    <property type="match status" value="1"/>
</dbReference>
<comment type="subcellular location">
    <subcellularLocation>
        <location evidence="1">Cell inner membrane</location>
        <topology evidence="1">Multi-pass membrane protein</topology>
    </subcellularLocation>
</comment>
<dbReference type="InterPro" id="IPR013655">
    <property type="entry name" value="PAS_fold_3"/>
</dbReference>
<keyword evidence="5" id="KW-0997">Cell inner membrane</keyword>
<evidence type="ECO:0000256" key="2">
    <source>
        <dbReference type="ARBA" id="ARBA00022475"/>
    </source>
</evidence>
<feature type="transmembrane region" description="Helical" evidence="14">
    <location>
        <begin position="179"/>
        <end position="196"/>
    </location>
</feature>
<dbReference type="Pfam" id="PF00015">
    <property type="entry name" value="MCPsignal"/>
    <property type="match status" value="1"/>
</dbReference>
<evidence type="ECO:0000313" key="18">
    <source>
        <dbReference type="EMBL" id="SEL08714.1"/>
    </source>
</evidence>
<dbReference type="InterPro" id="IPR004089">
    <property type="entry name" value="MCPsignal_dom"/>
</dbReference>
<dbReference type="OrthoDB" id="9781845at2"/>